<sequence>MGLAGDAAVAIWHDIAVEGRDEFYRWHGEEHMPERVEIPGFIRGRRYAAMRARPEFFNLYEASSPDVLRGPDYLSRLNSPTPWTTAVVKHFRNVARSICQVAYTAGQGGGGLVATVRYDVPDILRADHLACMRDEFLPHLLRQQGIAGVHLLMADVDASKVRTEEQKDRAEANEIPAWILLAEGWGDIQAFQSLCDTTFHADFLNGVRATGPKQVGIYRLQNVRTEVDGNTG</sequence>
<organism evidence="1 2">
    <name type="scientific">Rhizobium etli bv. mimosae str. IE4771</name>
    <dbReference type="NCBI Taxonomy" id="1432050"/>
    <lineage>
        <taxon>Bacteria</taxon>
        <taxon>Pseudomonadati</taxon>
        <taxon>Pseudomonadota</taxon>
        <taxon>Alphaproteobacteria</taxon>
        <taxon>Hyphomicrobiales</taxon>
        <taxon>Rhizobiaceae</taxon>
        <taxon>Rhizobium/Agrobacterium group</taxon>
        <taxon>Rhizobium</taxon>
    </lineage>
</organism>
<reference evidence="1 2" key="1">
    <citation type="submission" date="2013-12" db="EMBL/GenBank/DDBJ databases">
        <title>Complete genome sequence of Rhizobium etli bv. mimosae IE4771.</title>
        <authorList>
            <person name="Bustos P."/>
            <person name="Santamaria R.I."/>
            <person name="Lozano L."/>
            <person name="Ormeno-Orrillo E."/>
            <person name="Rogel M.A."/>
            <person name="Romero D."/>
            <person name="Cevallos M.A."/>
            <person name="Martinez-Romero E."/>
            <person name="Gonzalez V."/>
        </authorList>
    </citation>
    <scope>NUCLEOTIDE SEQUENCE [LARGE SCALE GENOMIC DNA]</scope>
    <source>
        <strain evidence="1 2">IE4771</strain>
    </source>
</reference>
<dbReference type="OrthoDB" id="3034735at2"/>
<name>A0A060I691_RHIET</name>
<dbReference type="EMBL" id="CP006986">
    <property type="protein sequence ID" value="AIC27440.1"/>
    <property type="molecule type" value="Genomic_DNA"/>
</dbReference>
<evidence type="ECO:0000313" key="1">
    <source>
        <dbReference type="EMBL" id="AIC27440.1"/>
    </source>
</evidence>
<dbReference type="KEGG" id="rei:IE4771_CH02333"/>
<proteinExistence type="predicted"/>
<dbReference type="HOGENOM" id="CLU_089364_1_0_5"/>
<accession>A0A060I691</accession>
<dbReference type="RefSeq" id="WP_038689081.1">
    <property type="nucleotide sequence ID" value="NZ_CP006986.1"/>
</dbReference>
<dbReference type="AlphaFoldDB" id="A0A060I691"/>
<protein>
    <submittedName>
        <fullName evidence="1">Uncharacterized protein</fullName>
    </submittedName>
</protein>
<dbReference type="Proteomes" id="UP000027180">
    <property type="component" value="Chromosome"/>
</dbReference>
<gene>
    <name evidence="1" type="ORF">IE4771_CH02333</name>
</gene>
<evidence type="ECO:0000313" key="2">
    <source>
        <dbReference type="Proteomes" id="UP000027180"/>
    </source>
</evidence>